<dbReference type="InterPro" id="IPR051716">
    <property type="entry name" value="Plant_RL_S/T_kinase"/>
</dbReference>
<evidence type="ECO:0000256" key="1">
    <source>
        <dbReference type="ARBA" id="ARBA00004479"/>
    </source>
</evidence>
<sequence>MNRFNEDIPSEINELQILLNLDLGHNILIGQLPSQLAQLQCLETLNISHNRFVGSITSTFDSTTLTSVDRSYTQFEAFPIQEPKSSRCKE</sequence>
<name>A0ABR2E4U6_9ROSI</name>
<keyword evidence="3" id="KW-0675">Receptor</keyword>
<comment type="subcellular location">
    <subcellularLocation>
        <location evidence="1">Membrane</location>
        <topology evidence="1">Single-pass type I membrane protein</topology>
    </subcellularLocation>
</comment>
<dbReference type="SUPFAM" id="SSF52058">
    <property type="entry name" value="L domain-like"/>
    <property type="match status" value="1"/>
</dbReference>
<dbReference type="PANTHER" id="PTHR48053:SF168">
    <property type="entry name" value="LRR RECEPTOR-LIKE KINASE FAMILY PROTEIN"/>
    <property type="match status" value="1"/>
</dbReference>
<reference evidence="4 5" key="1">
    <citation type="journal article" date="2024" name="G3 (Bethesda)">
        <title>Genome assembly of Hibiscus sabdariffa L. provides insights into metabolisms of medicinal natural products.</title>
        <authorList>
            <person name="Kim T."/>
        </authorList>
    </citation>
    <scope>NUCLEOTIDE SEQUENCE [LARGE SCALE GENOMIC DNA]</scope>
    <source>
        <strain evidence="4">TK-2024</strain>
        <tissue evidence="4">Old leaves</tissue>
    </source>
</reference>
<dbReference type="Proteomes" id="UP001472677">
    <property type="component" value="Unassembled WGS sequence"/>
</dbReference>
<protein>
    <submittedName>
        <fullName evidence="4">Uncharacterized protein</fullName>
    </submittedName>
</protein>
<dbReference type="EMBL" id="JBBPBM010000020">
    <property type="protein sequence ID" value="KAK8552211.1"/>
    <property type="molecule type" value="Genomic_DNA"/>
</dbReference>
<dbReference type="InterPro" id="IPR001611">
    <property type="entry name" value="Leu-rich_rpt"/>
</dbReference>
<gene>
    <name evidence="4" type="ORF">V6N12_040821</name>
</gene>
<evidence type="ECO:0000256" key="3">
    <source>
        <dbReference type="ARBA" id="ARBA00023170"/>
    </source>
</evidence>
<accession>A0ABR2E4U6</accession>
<proteinExistence type="predicted"/>
<comment type="caution">
    <text evidence="4">The sequence shown here is derived from an EMBL/GenBank/DDBJ whole genome shotgun (WGS) entry which is preliminary data.</text>
</comment>
<dbReference type="InterPro" id="IPR032675">
    <property type="entry name" value="LRR_dom_sf"/>
</dbReference>
<dbReference type="PANTHER" id="PTHR48053">
    <property type="entry name" value="LEUCINE RICH REPEAT FAMILY PROTEIN, EXPRESSED"/>
    <property type="match status" value="1"/>
</dbReference>
<evidence type="ECO:0000313" key="5">
    <source>
        <dbReference type="Proteomes" id="UP001472677"/>
    </source>
</evidence>
<dbReference type="Pfam" id="PF00560">
    <property type="entry name" value="LRR_1"/>
    <property type="match status" value="2"/>
</dbReference>
<evidence type="ECO:0000313" key="4">
    <source>
        <dbReference type="EMBL" id="KAK8552211.1"/>
    </source>
</evidence>
<keyword evidence="2" id="KW-0732">Signal</keyword>
<keyword evidence="5" id="KW-1185">Reference proteome</keyword>
<evidence type="ECO:0000256" key="2">
    <source>
        <dbReference type="ARBA" id="ARBA00022729"/>
    </source>
</evidence>
<organism evidence="4 5">
    <name type="scientific">Hibiscus sabdariffa</name>
    <name type="common">roselle</name>
    <dbReference type="NCBI Taxonomy" id="183260"/>
    <lineage>
        <taxon>Eukaryota</taxon>
        <taxon>Viridiplantae</taxon>
        <taxon>Streptophyta</taxon>
        <taxon>Embryophyta</taxon>
        <taxon>Tracheophyta</taxon>
        <taxon>Spermatophyta</taxon>
        <taxon>Magnoliopsida</taxon>
        <taxon>eudicotyledons</taxon>
        <taxon>Gunneridae</taxon>
        <taxon>Pentapetalae</taxon>
        <taxon>rosids</taxon>
        <taxon>malvids</taxon>
        <taxon>Malvales</taxon>
        <taxon>Malvaceae</taxon>
        <taxon>Malvoideae</taxon>
        <taxon>Hibiscus</taxon>
    </lineage>
</organism>
<dbReference type="Gene3D" id="3.80.10.10">
    <property type="entry name" value="Ribonuclease Inhibitor"/>
    <property type="match status" value="1"/>
</dbReference>